<dbReference type="AlphaFoldDB" id="A0A423TUG1"/>
<dbReference type="FunFam" id="2.30.29.30:FF:000289">
    <property type="entry name" value="Epidermal growth factor receptor kinase substrate 8"/>
    <property type="match status" value="1"/>
</dbReference>
<feature type="region of interest" description="Disordered" evidence="1">
    <location>
        <begin position="164"/>
        <end position="194"/>
    </location>
</feature>
<proteinExistence type="predicted"/>
<evidence type="ECO:0000313" key="3">
    <source>
        <dbReference type="EMBL" id="ROT80070.1"/>
    </source>
</evidence>
<dbReference type="Pfam" id="PF08416">
    <property type="entry name" value="PTB"/>
    <property type="match status" value="1"/>
</dbReference>
<dbReference type="InterPro" id="IPR033928">
    <property type="entry name" value="EPS8_PTB"/>
</dbReference>
<dbReference type="InterPro" id="IPR039801">
    <property type="entry name" value="EPS8-like"/>
</dbReference>
<dbReference type="Proteomes" id="UP000283509">
    <property type="component" value="Unassembled WGS sequence"/>
</dbReference>
<dbReference type="PANTHER" id="PTHR12287">
    <property type="entry name" value="EPIDERMAL GROWTH FACTOR RECEPTOR KINASE SUBSTRATE EPS8-RELATED PROTEIN"/>
    <property type="match status" value="1"/>
</dbReference>
<protein>
    <recommendedName>
        <fullName evidence="2">PTB domain-containing protein</fullName>
    </recommendedName>
</protein>
<dbReference type="STRING" id="6689.A0A423TUG1"/>
<keyword evidence="4" id="KW-1185">Reference proteome</keyword>
<feature type="compositionally biased region" description="Polar residues" evidence="1">
    <location>
        <begin position="12"/>
        <end position="25"/>
    </location>
</feature>
<sequence>MSPYRSDHRGHSTASNGYSSDNGSVGSAEDGPTYVLEHLATFRVSPESDLVYPADGMRRLLHMEKTSGIWTQKMMLRLDKKWVCIQSHENGDTVEKFPMELIREPTAFTSEDPKELYNNIFIFIVAEDPKRNYQNPTEMHIFQCLRISAKDVVEDMKLFMSGKGVPGRGGAARAKRGEHIPPPPQEPAPEPPLGMNGYRGDFCTRARRQAERHTHTPMLVRVVSEWEVWVLDGGFLRNSAKRERVCRATLILAGNA</sequence>
<evidence type="ECO:0000313" key="4">
    <source>
        <dbReference type="Proteomes" id="UP000283509"/>
    </source>
</evidence>
<dbReference type="OrthoDB" id="4680325at2759"/>
<name>A0A423TUG1_PENVA</name>
<gene>
    <name evidence="3" type="ORF">C7M84_001230</name>
</gene>
<dbReference type="GO" id="GO:0003779">
    <property type="term" value="F:actin binding"/>
    <property type="evidence" value="ECO:0007669"/>
    <property type="project" value="TreeGrafter"/>
</dbReference>
<evidence type="ECO:0000256" key="1">
    <source>
        <dbReference type="SAM" id="MobiDB-lite"/>
    </source>
</evidence>
<comment type="caution">
    <text evidence="3">The sequence shown here is derived from an EMBL/GenBank/DDBJ whole genome shotgun (WGS) entry which is preliminary data.</text>
</comment>
<feature type="domain" description="PTB" evidence="2">
    <location>
        <begin position="34"/>
        <end position="161"/>
    </location>
</feature>
<evidence type="ECO:0000259" key="2">
    <source>
        <dbReference type="Pfam" id="PF08416"/>
    </source>
</evidence>
<reference evidence="3 4" key="1">
    <citation type="submission" date="2018-04" db="EMBL/GenBank/DDBJ databases">
        <authorList>
            <person name="Zhang X."/>
            <person name="Yuan J."/>
            <person name="Li F."/>
            <person name="Xiang J."/>
        </authorList>
    </citation>
    <scope>NUCLEOTIDE SEQUENCE [LARGE SCALE GENOMIC DNA]</scope>
    <source>
        <tissue evidence="3">Muscle</tissue>
    </source>
</reference>
<dbReference type="GO" id="GO:0007266">
    <property type="term" value="P:Rho protein signal transduction"/>
    <property type="evidence" value="ECO:0007669"/>
    <property type="project" value="TreeGrafter"/>
</dbReference>
<dbReference type="InterPro" id="IPR013625">
    <property type="entry name" value="PTB"/>
</dbReference>
<feature type="region of interest" description="Disordered" evidence="1">
    <location>
        <begin position="1"/>
        <end position="30"/>
    </location>
</feature>
<organism evidence="3 4">
    <name type="scientific">Penaeus vannamei</name>
    <name type="common">Whiteleg shrimp</name>
    <name type="synonym">Litopenaeus vannamei</name>
    <dbReference type="NCBI Taxonomy" id="6689"/>
    <lineage>
        <taxon>Eukaryota</taxon>
        <taxon>Metazoa</taxon>
        <taxon>Ecdysozoa</taxon>
        <taxon>Arthropoda</taxon>
        <taxon>Crustacea</taxon>
        <taxon>Multicrustacea</taxon>
        <taxon>Malacostraca</taxon>
        <taxon>Eumalacostraca</taxon>
        <taxon>Eucarida</taxon>
        <taxon>Decapoda</taxon>
        <taxon>Dendrobranchiata</taxon>
        <taxon>Penaeoidea</taxon>
        <taxon>Penaeidae</taxon>
        <taxon>Penaeus</taxon>
    </lineage>
</organism>
<dbReference type="CDD" id="cd01210">
    <property type="entry name" value="PTB_EPS8"/>
    <property type="match status" value="1"/>
</dbReference>
<feature type="compositionally biased region" description="Pro residues" evidence="1">
    <location>
        <begin position="180"/>
        <end position="192"/>
    </location>
</feature>
<dbReference type="InterPro" id="IPR011993">
    <property type="entry name" value="PH-like_dom_sf"/>
</dbReference>
<dbReference type="GO" id="GO:0035023">
    <property type="term" value="P:regulation of Rho protein signal transduction"/>
    <property type="evidence" value="ECO:0007669"/>
    <property type="project" value="TreeGrafter"/>
</dbReference>
<accession>A0A423TUG1</accession>
<dbReference type="GO" id="GO:0005886">
    <property type="term" value="C:plasma membrane"/>
    <property type="evidence" value="ECO:0007669"/>
    <property type="project" value="TreeGrafter"/>
</dbReference>
<feature type="compositionally biased region" description="Basic and acidic residues" evidence="1">
    <location>
        <begin position="1"/>
        <end position="10"/>
    </location>
</feature>
<dbReference type="EMBL" id="QCYY01001161">
    <property type="protein sequence ID" value="ROT80070.1"/>
    <property type="molecule type" value="Genomic_DNA"/>
</dbReference>
<dbReference type="Gene3D" id="2.30.29.30">
    <property type="entry name" value="Pleckstrin-homology domain (PH domain)/Phosphotyrosine-binding domain (PTB)"/>
    <property type="match status" value="1"/>
</dbReference>
<reference evidence="3 4" key="2">
    <citation type="submission" date="2019-01" db="EMBL/GenBank/DDBJ databases">
        <title>The decoding of complex shrimp genome reveals the adaptation for benthos swimmer, frequently molting mechanism and breeding impact on genome.</title>
        <authorList>
            <person name="Sun Y."/>
            <person name="Gao Y."/>
            <person name="Yu Y."/>
        </authorList>
    </citation>
    <scope>NUCLEOTIDE SEQUENCE [LARGE SCALE GENOMIC DNA]</scope>
    <source>
        <tissue evidence="3">Muscle</tissue>
    </source>
</reference>
<dbReference type="SUPFAM" id="SSF50729">
    <property type="entry name" value="PH domain-like"/>
    <property type="match status" value="1"/>
</dbReference>
<dbReference type="PANTHER" id="PTHR12287:SF23">
    <property type="entry name" value="AROUSER, ISOFORM A-RELATED"/>
    <property type="match status" value="1"/>
</dbReference>